<sequence>VPRHLRGRRATGSATAAASSSAAVAGDSPALMTDPCMSLSPPCFTEEDRFSLEALQTIHKQMDDDKDGGIEVDESDEVEASKYRTSFHKHFIWATLNIVIFISSIYSFFLPSDSLAKYFGPPHNWMKDFILTVSIVIGVGGCWFAYTQNKTSKEHVAKMMKDLESLQTAEQSLMDLQESIFEIAFSFSLGTKKYFNTSLLPLSIAASLPPFFQVRMALKKAEKEFELRSSWSVPDALQKWLQLTHEVEVQYYNIKRQNAEMHCFNKGRLNSDILGTPVLFVYICSGHKGSIGLHGRFCLLRFSGTMAKPPGSLARSSSLCRSRRSIVPSSPQSQRAQLPPHAPHPALPRHPHHPQHTQHSLPSPDPDILSVSSCPALYRNEEEEEAIYFSAEKQWYWQGIIYSTSWGWRG</sequence>
<dbReference type="InterPro" id="IPR037608">
    <property type="entry name" value="STIM1/2"/>
</dbReference>
<protein>
    <submittedName>
        <fullName evidence="10">Uncharacterized protein</fullName>
    </submittedName>
</protein>
<dbReference type="Pfam" id="PF16533">
    <property type="entry name" value="SOAR"/>
    <property type="match status" value="1"/>
</dbReference>
<dbReference type="GO" id="GO:0006874">
    <property type="term" value="P:intracellular calcium ion homeostasis"/>
    <property type="evidence" value="ECO:0007669"/>
    <property type="project" value="TreeGrafter"/>
</dbReference>
<evidence type="ECO:0000256" key="3">
    <source>
        <dbReference type="ARBA" id="ARBA00022989"/>
    </source>
</evidence>
<dbReference type="STRING" id="379532.ENSPCOP00000008578"/>
<dbReference type="GO" id="GO:0005783">
    <property type="term" value="C:endoplasmic reticulum"/>
    <property type="evidence" value="ECO:0007669"/>
    <property type="project" value="TreeGrafter"/>
</dbReference>
<dbReference type="PANTHER" id="PTHR15136">
    <property type="entry name" value="STROMAL INTERACTION MOLECULE HOMOLOG"/>
    <property type="match status" value="1"/>
</dbReference>
<evidence type="ECO:0000256" key="5">
    <source>
        <dbReference type="ARBA" id="ARBA00023136"/>
    </source>
</evidence>
<accession>A0A2K6F3N5</accession>
<reference evidence="10" key="1">
    <citation type="submission" date="2025-08" db="UniProtKB">
        <authorList>
            <consortium name="Ensembl"/>
        </authorList>
    </citation>
    <scope>IDENTIFICATION</scope>
</reference>
<dbReference type="OMA" id="XKALSEL"/>
<feature type="domain" description="STIM1/2 Orai1-activating region" evidence="8">
    <location>
        <begin position="231"/>
        <end position="262"/>
    </location>
</feature>
<keyword evidence="3 7" id="KW-1133">Transmembrane helix</keyword>
<evidence type="ECO:0000256" key="7">
    <source>
        <dbReference type="SAM" id="Phobius"/>
    </source>
</evidence>
<dbReference type="Gene3D" id="1.10.238.180">
    <property type="match status" value="1"/>
</dbReference>
<dbReference type="InterPro" id="IPR057835">
    <property type="entry name" value="EF-hand_STIM1/2"/>
</dbReference>
<feature type="compositionally biased region" description="Basic residues" evidence="6">
    <location>
        <begin position="347"/>
        <end position="356"/>
    </location>
</feature>
<evidence type="ECO:0000259" key="9">
    <source>
        <dbReference type="Pfam" id="PF25578"/>
    </source>
</evidence>
<evidence type="ECO:0000313" key="11">
    <source>
        <dbReference type="Proteomes" id="UP000233160"/>
    </source>
</evidence>
<dbReference type="InterPro" id="IPR032393">
    <property type="entry name" value="SOAR_STIM1/2"/>
</dbReference>
<feature type="domain" description="STIM1/2 EF-hand" evidence="9">
    <location>
        <begin position="34"/>
        <end position="77"/>
    </location>
</feature>
<keyword evidence="11" id="KW-1185">Reference proteome</keyword>
<dbReference type="GO" id="GO:0005509">
    <property type="term" value="F:calcium ion binding"/>
    <property type="evidence" value="ECO:0007669"/>
    <property type="project" value="TreeGrafter"/>
</dbReference>
<name>A0A2K6F3N5_PROCO</name>
<dbReference type="GO" id="GO:0005886">
    <property type="term" value="C:plasma membrane"/>
    <property type="evidence" value="ECO:0007669"/>
    <property type="project" value="TreeGrafter"/>
</dbReference>
<dbReference type="Gene3D" id="1.10.287.3550">
    <property type="match status" value="1"/>
</dbReference>
<proteinExistence type="predicted"/>
<dbReference type="PANTHER" id="PTHR15136:SF2">
    <property type="entry name" value="STROMAL INTERACTION MOLECULE 2"/>
    <property type="match status" value="1"/>
</dbReference>
<evidence type="ECO:0000256" key="1">
    <source>
        <dbReference type="ARBA" id="ARBA00004479"/>
    </source>
</evidence>
<feature type="transmembrane region" description="Helical" evidence="7">
    <location>
        <begin position="91"/>
        <end position="109"/>
    </location>
</feature>
<dbReference type="Gene3D" id="1.20.5.340">
    <property type="match status" value="1"/>
</dbReference>
<dbReference type="Ensembl" id="ENSPCOT00000019133.1">
    <property type="protein sequence ID" value="ENSPCOP00000008578.1"/>
    <property type="gene ID" value="ENSPCOG00000015580.1"/>
</dbReference>
<feature type="transmembrane region" description="Helical" evidence="7">
    <location>
        <begin position="129"/>
        <end position="146"/>
    </location>
</feature>
<evidence type="ECO:0000313" key="10">
    <source>
        <dbReference type="Ensembl" id="ENSPCOP00000008578.1"/>
    </source>
</evidence>
<organism evidence="10 11">
    <name type="scientific">Propithecus coquereli</name>
    <name type="common">Coquerel's sifaka</name>
    <name type="synonym">Propithecus verreauxi coquereli</name>
    <dbReference type="NCBI Taxonomy" id="379532"/>
    <lineage>
        <taxon>Eukaryota</taxon>
        <taxon>Metazoa</taxon>
        <taxon>Chordata</taxon>
        <taxon>Craniata</taxon>
        <taxon>Vertebrata</taxon>
        <taxon>Euteleostomi</taxon>
        <taxon>Mammalia</taxon>
        <taxon>Eutheria</taxon>
        <taxon>Euarchontoglires</taxon>
        <taxon>Primates</taxon>
        <taxon>Strepsirrhini</taxon>
        <taxon>Lemuriformes</taxon>
        <taxon>Indriidae</taxon>
        <taxon>Propithecus</taxon>
    </lineage>
</organism>
<reference evidence="10" key="2">
    <citation type="submission" date="2025-09" db="UniProtKB">
        <authorList>
            <consortium name="Ensembl"/>
        </authorList>
    </citation>
    <scope>IDENTIFICATION</scope>
</reference>
<evidence type="ECO:0000259" key="8">
    <source>
        <dbReference type="Pfam" id="PF16533"/>
    </source>
</evidence>
<evidence type="ECO:0000256" key="4">
    <source>
        <dbReference type="ARBA" id="ARBA00023054"/>
    </source>
</evidence>
<keyword evidence="4" id="KW-0175">Coiled coil</keyword>
<dbReference type="Pfam" id="PF25578">
    <property type="entry name" value="EF-hand_STIM1"/>
    <property type="match status" value="1"/>
</dbReference>
<dbReference type="GO" id="GO:0002115">
    <property type="term" value="P:store-operated calcium entry"/>
    <property type="evidence" value="ECO:0007669"/>
    <property type="project" value="TreeGrafter"/>
</dbReference>
<dbReference type="GeneTree" id="ENSGT00390000000214"/>
<dbReference type="Proteomes" id="UP000233160">
    <property type="component" value="Unassembled WGS sequence"/>
</dbReference>
<comment type="subcellular location">
    <subcellularLocation>
        <location evidence="1">Membrane</location>
        <topology evidence="1">Single-pass type I membrane protein</topology>
    </subcellularLocation>
</comment>
<keyword evidence="5 7" id="KW-0472">Membrane</keyword>
<evidence type="ECO:0000256" key="6">
    <source>
        <dbReference type="SAM" id="MobiDB-lite"/>
    </source>
</evidence>
<evidence type="ECO:0000256" key="2">
    <source>
        <dbReference type="ARBA" id="ARBA00022692"/>
    </source>
</evidence>
<dbReference type="AlphaFoldDB" id="A0A2K6F3N5"/>
<keyword evidence="2 7" id="KW-0812">Transmembrane</keyword>
<dbReference type="GO" id="GO:0005246">
    <property type="term" value="F:calcium channel regulator activity"/>
    <property type="evidence" value="ECO:0007669"/>
    <property type="project" value="InterPro"/>
</dbReference>
<feature type="region of interest" description="Disordered" evidence="6">
    <location>
        <begin position="326"/>
        <end position="365"/>
    </location>
</feature>